<gene>
    <name evidence="4" type="ORF">FIBSPDRAFT_1054636</name>
</gene>
<feature type="transmembrane region" description="Helical" evidence="2">
    <location>
        <begin position="232"/>
        <end position="251"/>
    </location>
</feature>
<evidence type="ECO:0000313" key="4">
    <source>
        <dbReference type="EMBL" id="KZP04514.1"/>
    </source>
</evidence>
<organism evidence="4 5">
    <name type="scientific">Athelia psychrophila</name>
    <dbReference type="NCBI Taxonomy" id="1759441"/>
    <lineage>
        <taxon>Eukaryota</taxon>
        <taxon>Fungi</taxon>
        <taxon>Dikarya</taxon>
        <taxon>Basidiomycota</taxon>
        <taxon>Agaricomycotina</taxon>
        <taxon>Agaricomycetes</taxon>
        <taxon>Agaricomycetidae</taxon>
        <taxon>Atheliales</taxon>
        <taxon>Atheliaceae</taxon>
        <taxon>Athelia</taxon>
    </lineage>
</organism>
<evidence type="ECO:0000259" key="3">
    <source>
        <dbReference type="Pfam" id="PF20152"/>
    </source>
</evidence>
<sequence length="314" mass="34539">MASPISDPWGAILIGCFISLILFGIILAQAVTYAQNCEKDPVWLKTFVAVLVMLDTIASSFAMAWAYQMYINGWGNMEVFSKANWLLAVDPMLVGMIACMVQLYFAGRLHIMVRNRWLTIFVIIFSIFTVLGGFAAGISILVVKSYAGSGHGKPAGIFWQVSTIITDITITVSVTYHLHGRKGLYAPTDRLLDSIIQLTIQNGFLTSIVAVVDMAFYIYAPVPPHPVSNPTLASHIILFFIMPKLYANTVLSSLNARPRLRHMANATVDISGAAFPQVSTFVAVRSSEPHSPEGIDLEADMRRDSQSLTGFERK</sequence>
<feature type="domain" description="DUF6534" evidence="3">
    <location>
        <begin position="164"/>
        <end position="258"/>
    </location>
</feature>
<keyword evidence="2" id="KW-1133">Transmembrane helix</keyword>
<evidence type="ECO:0000313" key="5">
    <source>
        <dbReference type="Proteomes" id="UP000076532"/>
    </source>
</evidence>
<reference evidence="4 5" key="1">
    <citation type="journal article" date="2016" name="Mol. Biol. Evol.">
        <title>Comparative Genomics of Early-Diverging Mushroom-Forming Fungi Provides Insights into the Origins of Lignocellulose Decay Capabilities.</title>
        <authorList>
            <person name="Nagy L.G."/>
            <person name="Riley R."/>
            <person name="Tritt A."/>
            <person name="Adam C."/>
            <person name="Daum C."/>
            <person name="Floudas D."/>
            <person name="Sun H."/>
            <person name="Yadav J.S."/>
            <person name="Pangilinan J."/>
            <person name="Larsson K.H."/>
            <person name="Matsuura K."/>
            <person name="Barry K."/>
            <person name="Labutti K."/>
            <person name="Kuo R."/>
            <person name="Ohm R.A."/>
            <person name="Bhattacharya S.S."/>
            <person name="Shirouzu T."/>
            <person name="Yoshinaga Y."/>
            <person name="Martin F.M."/>
            <person name="Grigoriev I.V."/>
            <person name="Hibbett D.S."/>
        </authorList>
    </citation>
    <scope>NUCLEOTIDE SEQUENCE [LARGE SCALE GENOMIC DNA]</scope>
    <source>
        <strain evidence="4 5">CBS 109695</strain>
    </source>
</reference>
<dbReference type="AlphaFoldDB" id="A0A167V0N8"/>
<feature type="transmembrane region" description="Helical" evidence="2">
    <location>
        <begin position="157"/>
        <end position="178"/>
    </location>
</feature>
<dbReference type="PANTHER" id="PTHR40465">
    <property type="entry name" value="CHROMOSOME 1, WHOLE GENOME SHOTGUN SEQUENCE"/>
    <property type="match status" value="1"/>
</dbReference>
<proteinExistence type="predicted"/>
<evidence type="ECO:0000256" key="1">
    <source>
        <dbReference type="SAM" id="MobiDB-lite"/>
    </source>
</evidence>
<evidence type="ECO:0000256" key="2">
    <source>
        <dbReference type="SAM" id="Phobius"/>
    </source>
</evidence>
<feature type="transmembrane region" description="Helical" evidence="2">
    <location>
        <begin position="199"/>
        <end position="220"/>
    </location>
</feature>
<feature type="region of interest" description="Disordered" evidence="1">
    <location>
        <begin position="286"/>
        <end position="314"/>
    </location>
</feature>
<dbReference type="InterPro" id="IPR045339">
    <property type="entry name" value="DUF6534"/>
</dbReference>
<keyword evidence="2" id="KW-0812">Transmembrane</keyword>
<feature type="transmembrane region" description="Helical" evidence="2">
    <location>
        <begin position="85"/>
        <end position="105"/>
    </location>
</feature>
<keyword evidence="5" id="KW-1185">Reference proteome</keyword>
<accession>A0A167V0N8</accession>
<protein>
    <recommendedName>
        <fullName evidence="3">DUF6534 domain-containing protein</fullName>
    </recommendedName>
</protein>
<feature type="transmembrane region" description="Helical" evidence="2">
    <location>
        <begin position="117"/>
        <end position="142"/>
    </location>
</feature>
<dbReference type="EMBL" id="KV417916">
    <property type="protein sequence ID" value="KZP04514.1"/>
    <property type="molecule type" value="Genomic_DNA"/>
</dbReference>
<name>A0A167V0N8_9AGAM</name>
<feature type="compositionally biased region" description="Basic and acidic residues" evidence="1">
    <location>
        <begin position="287"/>
        <end position="314"/>
    </location>
</feature>
<dbReference type="PANTHER" id="PTHR40465:SF1">
    <property type="entry name" value="DUF6534 DOMAIN-CONTAINING PROTEIN"/>
    <property type="match status" value="1"/>
</dbReference>
<dbReference type="Proteomes" id="UP000076532">
    <property type="component" value="Unassembled WGS sequence"/>
</dbReference>
<keyword evidence="2" id="KW-0472">Membrane</keyword>
<dbReference type="OrthoDB" id="2953893at2759"/>
<feature type="transmembrane region" description="Helical" evidence="2">
    <location>
        <begin position="12"/>
        <end position="34"/>
    </location>
</feature>
<feature type="transmembrane region" description="Helical" evidence="2">
    <location>
        <begin position="46"/>
        <end position="65"/>
    </location>
</feature>
<dbReference type="Pfam" id="PF20152">
    <property type="entry name" value="DUF6534"/>
    <property type="match status" value="1"/>
</dbReference>